<evidence type="ECO:0000256" key="1">
    <source>
        <dbReference type="ARBA" id="ARBA00023268"/>
    </source>
</evidence>
<dbReference type="Pfam" id="PF17919">
    <property type="entry name" value="RT_RNaseH_2"/>
    <property type="match status" value="1"/>
</dbReference>
<dbReference type="GO" id="GO:0003824">
    <property type="term" value="F:catalytic activity"/>
    <property type="evidence" value="ECO:0007669"/>
    <property type="project" value="UniProtKB-KW"/>
</dbReference>
<dbReference type="PANTHER" id="PTHR37984">
    <property type="entry name" value="PROTEIN CBG26694"/>
    <property type="match status" value="1"/>
</dbReference>
<dbReference type="FunFam" id="3.30.70.270:FF:000020">
    <property type="entry name" value="Transposon Tf2-6 polyprotein-like Protein"/>
    <property type="match status" value="1"/>
</dbReference>
<dbReference type="Proteomes" id="UP000762676">
    <property type="component" value="Unassembled WGS sequence"/>
</dbReference>
<dbReference type="SUPFAM" id="SSF56672">
    <property type="entry name" value="DNA/RNA polymerases"/>
    <property type="match status" value="1"/>
</dbReference>
<comment type="caution">
    <text evidence="3">The sequence shown here is derived from an EMBL/GenBank/DDBJ whole genome shotgun (WGS) entry which is preliminary data.</text>
</comment>
<dbReference type="InterPro" id="IPR041577">
    <property type="entry name" value="RT_RNaseH_2"/>
</dbReference>
<dbReference type="Gene3D" id="3.30.70.270">
    <property type="match status" value="2"/>
</dbReference>
<proteinExistence type="predicted"/>
<evidence type="ECO:0000313" key="3">
    <source>
        <dbReference type="EMBL" id="GFS02079.1"/>
    </source>
</evidence>
<dbReference type="EMBL" id="BMAT01012920">
    <property type="protein sequence ID" value="GFS02079.1"/>
    <property type="molecule type" value="Genomic_DNA"/>
</dbReference>
<dbReference type="FunFam" id="3.10.20.370:FF:000001">
    <property type="entry name" value="Retrovirus-related Pol polyprotein from transposon 17.6-like protein"/>
    <property type="match status" value="1"/>
</dbReference>
<keyword evidence="1" id="KW-0511">Multifunctional enzyme</keyword>
<dbReference type="InterPro" id="IPR043502">
    <property type="entry name" value="DNA/RNA_pol_sf"/>
</dbReference>
<gene>
    <name evidence="3" type="ORF">ElyMa_006437400</name>
</gene>
<evidence type="ECO:0000313" key="4">
    <source>
        <dbReference type="Proteomes" id="UP000762676"/>
    </source>
</evidence>
<protein>
    <submittedName>
        <fullName evidence="3">Pol polyprotein</fullName>
    </submittedName>
</protein>
<organism evidence="3 4">
    <name type="scientific">Elysia marginata</name>
    <dbReference type="NCBI Taxonomy" id="1093978"/>
    <lineage>
        <taxon>Eukaryota</taxon>
        <taxon>Metazoa</taxon>
        <taxon>Spiralia</taxon>
        <taxon>Lophotrochozoa</taxon>
        <taxon>Mollusca</taxon>
        <taxon>Gastropoda</taxon>
        <taxon>Heterobranchia</taxon>
        <taxon>Euthyneura</taxon>
        <taxon>Panpulmonata</taxon>
        <taxon>Sacoglossa</taxon>
        <taxon>Placobranchoidea</taxon>
        <taxon>Plakobranchidae</taxon>
        <taxon>Elysia</taxon>
    </lineage>
</organism>
<name>A0AAV4HYX8_9GAST</name>
<dbReference type="PANTHER" id="PTHR37984:SF5">
    <property type="entry name" value="PROTEIN NYNRIN-LIKE"/>
    <property type="match status" value="1"/>
</dbReference>
<keyword evidence="4" id="KW-1185">Reference proteome</keyword>
<reference evidence="3 4" key="1">
    <citation type="journal article" date="2021" name="Elife">
        <title>Chloroplast acquisition without the gene transfer in kleptoplastic sea slugs, Plakobranchus ocellatus.</title>
        <authorList>
            <person name="Maeda T."/>
            <person name="Takahashi S."/>
            <person name="Yoshida T."/>
            <person name="Shimamura S."/>
            <person name="Takaki Y."/>
            <person name="Nagai Y."/>
            <person name="Toyoda A."/>
            <person name="Suzuki Y."/>
            <person name="Arimoto A."/>
            <person name="Ishii H."/>
            <person name="Satoh N."/>
            <person name="Nishiyama T."/>
            <person name="Hasebe M."/>
            <person name="Maruyama T."/>
            <person name="Minagawa J."/>
            <person name="Obokata J."/>
            <person name="Shigenobu S."/>
        </authorList>
    </citation>
    <scope>NUCLEOTIDE SEQUENCE [LARGE SCALE GENOMIC DNA]</scope>
</reference>
<dbReference type="AlphaFoldDB" id="A0AAV4HYX8"/>
<feature type="domain" description="Reverse transcriptase/retrotransposon-derived protein RNase H-like" evidence="2">
    <location>
        <begin position="134"/>
        <end position="231"/>
    </location>
</feature>
<dbReference type="InterPro" id="IPR043128">
    <property type="entry name" value="Rev_trsase/Diguanyl_cyclase"/>
</dbReference>
<dbReference type="InterPro" id="IPR050951">
    <property type="entry name" value="Retrovirus_Pol_polyprotein"/>
</dbReference>
<dbReference type="CDD" id="cd09274">
    <property type="entry name" value="RNase_HI_RT_Ty3"/>
    <property type="match status" value="1"/>
</dbReference>
<sequence length="282" mass="32029">MRPSFSNASWMEYCATFVYLDDDLVASHSPHEHSQHPQQLFILLSDNGLVINKAKCILGADELDFLCHHVNANGITPLAERVVALRDSRAPQNRSSLQHFLGLIYYYHRFLPGIATILEPLHAQASGKRQNIEWTKECQEAFDSAKDVLSKAVLLHHPQPDAPTSLTVDASNTAVGAQLEQRQGRSWVRLAFFSRKLSDSEKKYSAFDREFLASYSAIKHFRHFLEGRLFTLYTDHKPLTFALTSQTDRSSRQTRHLSFIAEFTTDIQHIKGKFNVVADTLS</sequence>
<accession>A0AAV4HYX8</accession>
<evidence type="ECO:0000259" key="2">
    <source>
        <dbReference type="Pfam" id="PF17919"/>
    </source>
</evidence>